<dbReference type="EMBL" id="DSRT01000167">
    <property type="protein sequence ID" value="HGW29879.1"/>
    <property type="molecule type" value="Genomic_DNA"/>
</dbReference>
<gene>
    <name evidence="2" type="ORF">ENR63_03090</name>
</gene>
<organism evidence="2">
    <name type="scientific">candidate division WWE3 bacterium</name>
    <dbReference type="NCBI Taxonomy" id="2053526"/>
    <lineage>
        <taxon>Bacteria</taxon>
        <taxon>Katanobacteria</taxon>
    </lineage>
</organism>
<dbReference type="GO" id="GO:0051539">
    <property type="term" value="F:4 iron, 4 sulfur cluster binding"/>
    <property type="evidence" value="ECO:0007669"/>
    <property type="project" value="TreeGrafter"/>
</dbReference>
<accession>A0A7C4XTN9</accession>
<dbReference type="SUPFAM" id="SSF102114">
    <property type="entry name" value="Radical SAM enzymes"/>
    <property type="match status" value="1"/>
</dbReference>
<dbReference type="PANTHER" id="PTHR43020:SF2">
    <property type="entry name" value="MITOCHONDRIAL TRNA METHYLTHIOTRANSFERASE CDK5RAP1"/>
    <property type="match status" value="1"/>
</dbReference>
<dbReference type="GO" id="GO:0005829">
    <property type="term" value="C:cytosol"/>
    <property type="evidence" value="ECO:0007669"/>
    <property type="project" value="TreeGrafter"/>
</dbReference>
<dbReference type="InterPro" id="IPR007197">
    <property type="entry name" value="rSAM"/>
</dbReference>
<dbReference type="InterPro" id="IPR058240">
    <property type="entry name" value="rSAM_sf"/>
</dbReference>
<dbReference type="Gene3D" id="3.80.30.20">
    <property type="entry name" value="tm_1862 like domain"/>
    <property type="match status" value="1"/>
</dbReference>
<proteinExistence type="predicted"/>
<evidence type="ECO:0000259" key="1">
    <source>
        <dbReference type="PROSITE" id="PS51918"/>
    </source>
</evidence>
<protein>
    <submittedName>
        <fullName evidence="2">Radical SAM protein</fullName>
    </submittedName>
</protein>
<comment type="caution">
    <text evidence="2">The sequence shown here is derived from an EMBL/GenBank/DDBJ whole genome shotgun (WGS) entry which is preliminary data.</text>
</comment>
<dbReference type="AlphaFoldDB" id="A0A7C4XTN9"/>
<dbReference type="InterPro" id="IPR006638">
    <property type="entry name" value="Elp3/MiaA/NifB-like_rSAM"/>
</dbReference>
<dbReference type="GO" id="GO:0035597">
    <property type="term" value="F:tRNA-2-methylthio-N(6)-dimethylallyladenosine(37) synthase activity"/>
    <property type="evidence" value="ECO:0007669"/>
    <property type="project" value="TreeGrafter"/>
</dbReference>
<dbReference type="InterPro" id="IPR023404">
    <property type="entry name" value="rSAM_horseshoe"/>
</dbReference>
<dbReference type="PROSITE" id="PS51918">
    <property type="entry name" value="RADICAL_SAM"/>
    <property type="match status" value="1"/>
</dbReference>
<feature type="domain" description="Radical SAM core" evidence="1">
    <location>
        <begin position="1"/>
        <end position="174"/>
    </location>
</feature>
<dbReference type="PANTHER" id="PTHR43020">
    <property type="entry name" value="CDK5 REGULATORY SUBUNIT-ASSOCIATED PROTEIN 1"/>
    <property type="match status" value="1"/>
</dbReference>
<evidence type="ECO:0000313" key="2">
    <source>
        <dbReference type="EMBL" id="HGW29879.1"/>
    </source>
</evidence>
<sequence>MSEKFEIRTGSNQKLPFADLLRKVHDIEGLEKISFISSNPFDFTDDLIQAIKLPKIDNFLHIAAQSGNDEILKKMNRRHSINDFYDLVSRIRKEKPAVEFGTDIIVGFPGESRDQFMDTVRLFETVPFNVAFISMYSPRKGTPAQRFFRDDVPLEEKKWRHSYLTEVWNKNRPVGVKVKI</sequence>
<name>A0A7C4XTN9_UNCKA</name>
<dbReference type="SMART" id="SM00729">
    <property type="entry name" value="Elp3"/>
    <property type="match status" value="1"/>
</dbReference>
<reference evidence="2" key="1">
    <citation type="journal article" date="2020" name="mSystems">
        <title>Genome- and Community-Level Interaction Insights into Carbon Utilization and Element Cycling Functions of Hydrothermarchaeota in Hydrothermal Sediment.</title>
        <authorList>
            <person name="Zhou Z."/>
            <person name="Liu Y."/>
            <person name="Xu W."/>
            <person name="Pan J."/>
            <person name="Luo Z.H."/>
            <person name="Li M."/>
        </authorList>
    </citation>
    <scope>NUCLEOTIDE SEQUENCE [LARGE SCALE GENOMIC DNA]</scope>
    <source>
        <strain evidence="2">SpSt-417</strain>
    </source>
</reference>
<dbReference type="Pfam" id="PF04055">
    <property type="entry name" value="Radical_SAM"/>
    <property type="match status" value="1"/>
</dbReference>